<organism evidence="2">
    <name type="scientific">Cucumis melo</name>
    <name type="common">Muskmelon</name>
    <dbReference type="NCBI Taxonomy" id="3656"/>
    <lineage>
        <taxon>Eukaryota</taxon>
        <taxon>Viridiplantae</taxon>
        <taxon>Streptophyta</taxon>
        <taxon>Embryophyta</taxon>
        <taxon>Tracheophyta</taxon>
        <taxon>Spermatophyta</taxon>
        <taxon>Magnoliopsida</taxon>
        <taxon>eudicotyledons</taxon>
        <taxon>Gunneridae</taxon>
        <taxon>Pentapetalae</taxon>
        <taxon>rosids</taxon>
        <taxon>fabids</taxon>
        <taxon>Cucurbitales</taxon>
        <taxon>Cucurbitaceae</taxon>
        <taxon>Benincaseae</taxon>
        <taxon>Cucumis</taxon>
    </lineage>
</organism>
<accession>A0A9I9EJY4</accession>
<evidence type="ECO:0000256" key="1">
    <source>
        <dbReference type="SAM" id="MobiDB-lite"/>
    </source>
</evidence>
<feature type="compositionally biased region" description="Basic and acidic residues" evidence="1">
    <location>
        <begin position="1"/>
        <end position="24"/>
    </location>
</feature>
<evidence type="ECO:0000313" key="2">
    <source>
        <dbReference type="EnsemblPlants" id="MELO3C034775.2.1"/>
    </source>
</evidence>
<feature type="region of interest" description="Disordered" evidence="1">
    <location>
        <begin position="1"/>
        <end position="35"/>
    </location>
</feature>
<dbReference type="Gramene" id="MELO3C034775.2.1">
    <property type="protein sequence ID" value="MELO3C034775.2.1"/>
    <property type="gene ID" value="MELO3C034775.2"/>
</dbReference>
<dbReference type="EnsemblPlants" id="MELO3C034775.2.1">
    <property type="protein sequence ID" value="MELO3C034775.2.1"/>
    <property type="gene ID" value="MELO3C034775.2"/>
</dbReference>
<sequence length="60" mass="7311">MNEIEERNKSIEDELNKKGRKIEQELPVEEENTHEQNYLKKSENLISVDYQMIREMPYVK</sequence>
<name>A0A9I9EJY4_CUCME</name>
<protein>
    <submittedName>
        <fullName evidence="2">Uncharacterized protein</fullName>
    </submittedName>
</protein>
<dbReference type="AlphaFoldDB" id="A0A9I9EJY4"/>
<proteinExistence type="predicted"/>
<reference evidence="2" key="1">
    <citation type="submission" date="2023-03" db="UniProtKB">
        <authorList>
            <consortium name="EnsemblPlants"/>
        </authorList>
    </citation>
    <scope>IDENTIFICATION</scope>
</reference>